<comment type="catalytic activity">
    <reaction evidence="1">
        <text>a 5'-end (N(7)-methyl 5'-triphosphoguanosine)-ribonucleoside in mRNA + S-adenosyl-L-methionine = a 5'-end (N(7)-methyl 5'-triphosphoguanosine)-(2'-O-methyl-ribonucleoside) in mRNA + S-adenosyl-L-homocysteine + H(+)</text>
        <dbReference type="Rhea" id="RHEA:67020"/>
        <dbReference type="Rhea" id="RHEA-COMP:17167"/>
        <dbReference type="Rhea" id="RHEA-COMP:17168"/>
        <dbReference type="ChEBI" id="CHEBI:15378"/>
        <dbReference type="ChEBI" id="CHEBI:57856"/>
        <dbReference type="ChEBI" id="CHEBI:59789"/>
        <dbReference type="ChEBI" id="CHEBI:156461"/>
        <dbReference type="ChEBI" id="CHEBI:167609"/>
        <dbReference type="EC" id="2.1.1.57"/>
    </reaction>
</comment>
<dbReference type="Gene3D" id="3.30.470.30">
    <property type="entry name" value="DNA ligase/mRNA capping enzyme"/>
    <property type="match status" value="1"/>
</dbReference>
<keyword evidence="1" id="KW-0489">Methyltransferase</keyword>
<dbReference type="PANTHER" id="PTHR16121">
    <property type="entry name" value="CAP-SPECIFIC MRNA (NUCLEOSIDE-2'-O-)-METHYLTRANSFERASE 1-RELATED"/>
    <property type="match status" value="1"/>
</dbReference>
<evidence type="ECO:0000313" key="3">
    <source>
        <dbReference type="EMBL" id="EDS42632.1"/>
    </source>
</evidence>
<dbReference type="SUPFAM" id="SSF53335">
    <property type="entry name" value="S-adenosyl-L-methionine-dependent methyltransferases"/>
    <property type="match status" value="1"/>
</dbReference>
<reference evidence="3" key="1">
    <citation type="submission" date="2007-03" db="EMBL/GenBank/DDBJ databases">
        <title>Annotation of Culex pipiens quinquefasciatus.</title>
        <authorList>
            <consortium name="The Broad Institute Genome Sequencing Platform"/>
            <person name="Atkinson P.W."/>
            <person name="Hemingway J."/>
            <person name="Christensen B.M."/>
            <person name="Higgs S."/>
            <person name="Kodira C."/>
            <person name="Hannick L."/>
            <person name="Megy K."/>
            <person name="O'Leary S."/>
            <person name="Pearson M."/>
            <person name="Haas B.J."/>
            <person name="Mauceli E."/>
            <person name="Wortman J.R."/>
            <person name="Lee N.H."/>
            <person name="Guigo R."/>
            <person name="Stanke M."/>
            <person name="Alvarado L."/>
            <person name="Amedeo P."/>
            <person name="Antoine C.H."/>
            <person name="Arensburger P."/>
            <person name="Bidwell S.L."/>
            <person name="Crawford M."/>
            <person name="Camaro F."/>
            <person name="Devon K."/>
            <person name="Engels R."/>
            <person name="Hammond M."/>
            <person name="Howarth C."/>
            <person name="Koehrsen M."/>
            <person name="Lawson D."/>
            <person name="Montgomery P."/>
            <person name="Nene V."/>
            <person name="Nusbaum C."/>
            <person name="Puiu D."/>
            <person name="Romero-Severson J."/>
            <person name="Severson D.W."/>
            <person name="Shumway M."/>
            <person name="Sisk P."/>
            <person name="Stolte C."/>
            <person name="Zeng Q."/>
            <person name="Eisenstadt E."/>
            <person name="Fraser-Liggett C."/>
            <person name="Strausberg R."/>
            <person name="Galagan J."/>
            <person name="Birren B."/>
            <person name="Collins F.H."/>
        </authorList>
    </citation>
    <scope>NUCLEOTIDE SEQUENCE [LARGE SCALE GENOMIC DNA]</scope>
    <source>
        <strain evidence="3">JHB</strain>
    </source>
</reference>
<dbReference type="Proteomes" id="UP000002320">
    <property type="component" value="Unassembled WGS sequence"/>
</dbReference>
<dbReference type="AlphaFoldDB" id="B0X8P0"/>
<sequence>MMQNKYRFQHERLCESRLNRGLISGLELSYDTYEADCSSSSTEPLPVPDAASWLQFGVHSRDMTRETAYCDERLVREVFALRSSLDEQDARKVRTARNRSNFFEFKAGQFMNRAAVKIANVDAAFGWELCKLVGEEKGEEEEELMYFVDVFGGPGGCSEYILWRNGGWKARGFGFTTYGDYEFQPEYFRAVSPETLDPFYGANDDGNLFDPGNIRGFIDYVMAHTGQDGVHLFVCDGGFLLKNNCQEVISKQLYLVLVMLAVTVIRPGGNAIIKVFDLYTPFSVGLIFILTRMYARVSILKPCTSRPANSERYVVCQKRLNKCPDMGEFLFSVNKVMWENSQDMCESNQDYDILQLVAEDLIQNDADFCHFIRNSNDKLASRQIDGLKALIDALQPGYRPKPIDHDFVQETLWRFWKLDHKSALAPTADARTKSAPEYAAQFVDAKTFELFRSSGNILNGSRPLRQTFGSPQDWSFVALDVSADKGKNIRTMFVSKGNGNVFFYDKKKSEWRQIKEYQLILSPRTVLYGEIVEEIQVKVVLFSLNNRETRVYALHIIDAIVLGGVDVRALPLAKRSALCAKFATALNRPLCHLSTNPVRPIPVRAKQLYALAEMEHFFANVTIYTLESGTKVIGCAVERFDPRETHRFYIPRALLFVRHSQEAGRVLSFERSFRSRQVWIWSRTNQLYSAGQYADVEREPGLVYRVEFEEFIDESEDAD</sequence>
<evidence type="ECO:0000313" key="5">
    <source>
        <dbReference type="Proteomes" id="UP000002320"/>
    </source>
</evidence>
<dbReference type="SUPFAM" id="SSF56091">
    <property type="entry name" value="DNA ligase/mRNA capping enzyme, catalytic domain"/>
    <property type="match status" value="1"/>
</dbReference>
<dbReference type="GO" id="GO:0003676">
    <property type="term" value="F:nucleic acid binding"/>
    <property type="evidence" value="ECO:0007669"/>
    <property type="project" value="UniProtKB-UniRule"/>
</dbReference>
<keyword evidence="1" id="KW-0949">S-adenosyl-L-methionine</keyword>
<dbReference type="GO" id="GO:0005737">
    <property type="term" value="C:cytoplasm"/>
    <property type="evidence" value="ECO:0007669"/>
    <property type="project" value="TreeGrafter"/>
</dbReference>
<dbReference type="InterPro" id="IPR050851">
    <property type="entry name" value="mRNA_Cap_2O-Ribose_MeTrfase"/>
</dbReference>
<comment type="subcellular location">
    <subcellularLocation>
        <location evidence="1">Nucleus</location>
    </subcellularLocation>
</comment>
<dbReference type="InterPro" id="IPR029063">
    <property type="entry name" value="SAM-dependent_MTases_sf"/>
</dbReference>
<accession>B0X8P0</accession>
<dbReference type="GO" id="GO:0006370">
    <property type="term" value="P:7-methylguanosine mRNA capping"/>
    <property type="evidence" value="ECO:0007669"/>
    <property type="project" value="UniProtKB-UniRule"/>
</dbReference>
<dbReference type="PANTHER" id="PTHR16121:SF0">
    <property type="entry name" value="CAP-SPECIFIC MRNA (NUCLEOSIDE-2'-O-)-METHYLTRANSFERASE 1"/>
    <property type="match status" value="1"/>
</dbReference>
<evidence type="ECO:0000259" key="2">
    <source>
        <dbReference type="PROSITE" id="PS51613"/>
    </source>
</evidence>
<proteinExistence type="predicted"/>
<dbReference type="HOGENOM" id="CLU_011097_0_0_1"/>
<dbReference type="Pfam" id="PF01728">
    <property type="entry name" value="FtsJ"/>
    <property type="match status" value="1"/>
</dbReference>
<organism>
    <name type="scientific">Culex quinquefasciatus</name>
    <name type="common">Southern house mosquito</name>
    <name type="synonym">Culex pungens</name>
    <dbReference type="NCBI Taxonomy" id="7176"/>
    <lineage>
        <taxon>Eukaryota</taxon>
        <taxon>Metazoa</taxon>
        <taxon>Ecdysozoa</taxon>
        <taxon>Arthropoda</taxon>
        <taxon>Hexapoda</taxon>
        <taxon>Insecta</taxon>
        <taxon>Pterygota</taxon>
        <taxon>Neoptera</taxon>
        <taxon>Endopterygota</taxon>
        <taxon>Diptera</taxon>
        <taxon>Nematocera</taxon>
        <taxon>Culicoidea</taxon>
        <taxon>Culicidae</taxon>
        <taxon>Culicinae</taxon>
        <taxon>Culicini</taxon>
        <taxon>Culex</taxon>
        <taxon>Culex</taxon>
    </lineage>
</organism>
<dbReference type="EC" id="2.1.1.57" evidence="1"/>
<dbReference type="PROSITE" id="PS51613">
    <property type="entry name" value="SAM_MT_RRMJ"/>
    <property type="match status" value="1"/>
</dbReference>
<keyword evidence="1" id="KW-0808">Transferase</keyword>
<dbReference type="EMBL" id="DS232495">
    <property type="protein sequence ID" value="EDS42632.1"/>
    <property type="molecule type" value="Genomic_DNA"/>
</dbReference>
<protein>
    <recommendedName>
        <fullName evidence="1">Cap-specific mRNA (nucleoside-2'-O-)-methyltransferase 1</fullName>
        <ecNumber evidence="1">2.1.1.57</ecNumber>
    </recommendedName>
    <alternativeName>
        <fullName evidence="1">Cap1 2'O-ribose methyltransferase 1</fullName>
    </alternativeName>
</protein>
<gene>
    <name evidence="4" type="primary">6049206</name>
    <name evidence="3" type="ORF">CpipJ_CPIJ015411</name>
</gene>
<dbReference type="STRING" id="7176.B0X8P0"/>
<dbReference type="VEuPathDB" id="VectorBase:CQUJHB001618"/>
<dbReference type="Gene3D" id="3.40.50.12760">
    <property type="match status" value="1"/>
</dbReference>
<dbReference type="OrthoDB" id="10251234at2759"/>
<name>B0X8P0_CULQU</name>
<dbReference type="GO" id="GO:0016556">
    <property type="term" value="P:mRNA modification"/>
    <property type="evidence" value="ECO:0007669"/>
    <property type="project" value="UniProtKB-UniRule"/>
</dbReference>
<feature type="domain" description="RrmJ-type SAM-dependent 2'-O-MTase" evidence="2">
    <location>
        <begin position="109"/>
        <end position="320"/>
    </location>
</feature>
<dbReference type="KEGG" id="cqu:CpipJ_CPIJ015411"/>
<keyword evidence="1" id="KW-0506">mRNA capping</keyword>
<dbReference type="InterPro" id="IPR025816">
    <property type="entry name" value="RrmJ-type_MeTrfase"/>
</dbReference>
<dbReference type="OMA" id="FFYCRGM"/>
<keyword evidence="1" id="KW-0539">Nucleus</keyword>
<comment type="function">
    <text evidence="1">S-adenosyl-L-methionine-dependent methyltransferase that mediates RNA cap1 2'-O-ribose methylation to the 5'-cap structure of RNAs. Methylates the ribose of the first nucleotide of a m(7)GpppG-capped mRNA to produce m(7)GpppNmp (cap1).</text>
</comment>
<dbReference type="eggNOG" id="KOG3673">
    <property type="taxonomic scope" value="Eukaryota"/>
</dbReference>
<evidence type="ECO:0000313" key="4">
    <source>
        <dbReference type="EnsemblMetazoa" id="CPIJ015411-PA"/>
    </source>
</evidence>
<dbReference type="VEuPathDB" id="VectorBase:CPIJ015411"/>
<dbReference type="EnsemblMetazoa" id="CPIJ015411-RA">
    <property type="protein sequence ID" value="CPIJ015411-PA"/>
    <property type="gene ID" value="CPIJ015411"/>
</dbReference>
<dbReference type="GO" id="GO:0005634">
    <property type="term" value="C:nucleus"/>
    <property type="evidence" value="ECO:0007669"/>
    <property type="project" value="UniProtKB-SubCell"/>
</dbReference>
<dbReference type="GO" id="GO:0032259">
    <property type="term" value="P:methylation"/>
    <property type="evidence" value="ECO:0007669"/>
    <property type="project" value="UniProtKB-KW"/>
</dbReference>
<reference evidence="4" key="2">
    <citation type="submission" date="2021-02" db="UniProtKB">
        <authorList>
            <consortium name="EnsemblMetazoa"/>
        </authorList>
    </citation>
    <scope>IDENTIFICATION</scope>
    <source>
        <strain evidence="4">JHB</strain>
    </source>
</reference>
<dbReference type="InParanoid" id="B0X8P0"/>
<keyword evidence="1" id="KW-0507">mRNA processing</keyword>
<evidence type="ECO:0000256" key="1">
    <source>
        <dbReference type="RuleBase" id="RU368012"/>
    </source>
</evidence>
<dbReference type="GO" id="GO:0004483">
    <property type="term" value="F:methyltransferase cap1 activity"/>
    <property type="evidence" value="ECO:0007669"/>
    <property type="project" value="UniProtKB-UniRule"/>
</dbReference>
<dbReference type="InterPro" id="IPR002877">
    <property type="entry name" value="RNA_MeTrfase_FtsJ_dom"/>
</dbReference>
<keyword evidence="5" id="KW-1185">Reference proteome</keyword>